<name>A0ABU5GW00_9BACT</name>
<dbReference type="PANTHER" id="PTHR23502">
    <property type="entry name" value="MAJOR FACILITATOR SUPERFAMILY"/>
    <property type="match status" value="1"/>
</dbReference>
<feature type="transmembrane region" description="Helical" evidence="8">
    <location>
        <begin position="138"/>
        <end position="160"/>
    </location>
</feature>
<keyword evidence="3" id="KW-0813">Transport</keyword>
<evidence type="ECO:0000256" key="2">
    <source>
        <dbReference type="ARBA" id="ARBA00006236"/>
    </source>
</evidence>
<dbReference type="CDD" id="cd17320">
    <property type="entry name" value="MFS_MdfA_MDR_like"/>
    <property type="match status" value="1"/>
</dbReference>
<keyword evidence="6 8" id="KW-1133">Transmembrane helix</keyword>
<evidence type="ECO:0000256" key="4">
    <source>
        <dbReference type="ARBA" id="ARBA00022475"/>
    </source>
</evidence>
<dbReference type="SUPFAM" id="SSF103473">
    <property type="entry name" value="MFS general substrate transporter"/>
    <property type="match status" value="1"/>
</dbReference>
<dbReference type="InterPro" id="IPR004812">
    <property type="entry name" value="Efflux_drug-R_Bcr/CmlA"/>
</dbReference>
<proteinExistence type="inferred from homology"/>
<feature type="transmembrane region" description="Helical" evidence="8">
    <location>
        <begin position="49"/>
        <end position="68"/>
    </location>
</feature>
<evidence type="ECO:0000256" key="7">
    <source>
        <dbReference type="ARBA" id="ARBA00023136"/>
    </source>
</evidence>
<evidence type="ECO:0000256" key="8">
    <source>
        <dbReference type="SAM" id="Phobius"/>
    </source>
</evidence>
<dbReference type="InterPro" id="IPR011701">
    <property type="entry name" value="MFS"/>
</dbReference>
<evidence type="ECO:0000313" key="10">
    <source>
        <dbReference type="EMBL" id="MDY7225368.1"/>
    </source>
</evidence>
<evidence type="ECO:0000256" key="3">
    <source>
        <dbReference type="ARBA" id="ARBA00022448"/>
    </source>
</evidence>
<dbReference type="InterPro" id="IPR036259">
    <property type="entry name" value="MFS_trans_sf"/>
</dbReference>
<comment type="similarity">
    <text evidence="2">Belongs to the major facilitator superfamily. Bcr/CmlA family.</text>
</comment>
<feature type="transmembrane region" description="Helical" evidence="8">
    <location>
        <begin position="12"/>
        <end position="29"/>
    </location>
</feature>
<evidence type="ECO:0000259" key="9">
    <source>
        <dbReference type="PROSITE" id="PS50850"/>
    </source>
</evidence>
<feature type="transmembrane region" description="Helical" evidence="8">
    <location>
        <begin position="166"/>
        <end position="188"/>
    </location>
</feature>
<feature type="domain" description="Major facilitator superfamily (MFS) profile" evidence="9">
    <location>
        <begin position="12"/>
        <end position="398"/>
    </location>
</feature>
<feature type="transmembrane region" description="Helical" evidence="8">
    <location>
        <begin position="309"/>
        <end position="327"/>
    </location>
</feature>
<protein>
    <submittedName>
        <fullName evidence="10">Multidrug effflux MFS transporter</fullName>
    </submittedName>
</protein>
<dbReference type="Proteomes" id="UP001291309">
    <property type="component" value="Unassembled WGS sequence"/>
</dbReference>
<feature type="transmembrane region" description="Helical" evidence="8">
    <location>
        <begin position="283"/>
        <end position="303"/>
    </location>
</feature>
<feature type="transmembrane region" description="Helical" evidence="8">
    <location>
        <begin position="80"/>
        <end position="99"/>
    </location>
</feature>
<sequence length="411" mass="42550">MMVSASTPSRHSVLILALGSLCAFAPLSIDMYLPSLPTIQGALGTSASAVQLTLAAFIAGLGVGQLAYGPLSDRFGRRKPLFFGIALYILASVACAFAPSIQWLIALRFLQAVGGASGPVIARAVVRDRYSGRDVARVLSLLMLVMGVAPILAPILGGWVLEFSGWRTIFAVLSLLGVATLVFSVIAIPRAETAAGAAANRVSLGTNLRALFQDKRFIAATLAGGFAQASMFAYISGSPFVFMEFLHVSPKHFAWLFGLNAIGLIGASQINRRLLAVRSPARITVTVALFPVLAGAVLVGLAVTGTGSVPTIAPALFVFLLSLGFVLPNSTAMALEAHGSRAGVASSVLGSTQYAISATASSLVGLLNDGTLWPMAAVMGTCAVATWVTALLTLGREKGGTPVHQDLRRAA</sequence>
<evidence type="ECO:0000256" key="5">
    <source>
        <dbReference type="ARBA" id="ARBA00022692"/>
    </source>
</evidence>
<dbReference type="Pfam" id="PF07690">
    <property type="entry name" value="MFS_1"/>
    <property type="match status" value="1"/>
</dbReference>
<evidence type="ECO:0000256" key="6">
    <source>
        <dbReference type="ARBA" id="ARBA00022989"/>
    </source>
</evidence>
<keyword evidence="4" id="KW-1003">Cell membrane</keyword>
<organism evidence="10 11">
    <name type="scientific">Hyalangium rubrum</name>
    <dbReference type="NCBI Taxonomy" id="3103134"/>
    <lineage>
        <taxon>Bacteria</taxon>
        <taxon>Pseudomonadati</taxon>
        <taxon>Myxococcota</taxon>
        <taxon>Myxococcia</taxon>
        <taxon>Myxococcales</taxon>
        <taxon>Cystobacterineae</taxon>
        <taxon>Archangiaceae</taxon>
        <taxon>Hyalangium</taxon>
    </lineage>
</organism>
<dbReference type="Gene3D" id="1.20.1720.10">
    <property type="entry name" value="Multidrug resistance protein D"/>
    <property type="match status" value="1"/>
</dbReference>
<gene>
    <name evidence="10" type="ORF">SYV04_03205</name>
</gene>
<dbReference type="InterPro" id="IPR020846">
    <property type="entry name" value="MFS_dom"/>
</dbReference>
<accession>A0ABU5GW00</accession>
<dbReference type="NCBIfam" id="TIGR00710">
    <property type="entry name" value="efflux_Bcr_CflA"/>
    <property type="match status" value="1"/>
</dbReference>
<reference evidence="10 11" key="1">
    <citation type="submission" date="2023-12" db="EMBL/GenBank/DDBJ databases">
        <title>the genome sequence of Hyalangium sp. s54d21.</title>
        <authorList>
            <person name="Zhang X."/>
        </authorList>
    </citation>
    <scope>NUCLEOTIDE SEQUENCE [LARGE SCALE GENOMIC DNA]</scope>
    <source>
        <strain evidence="11">s54d21</strain>
    </source>
</reference>
<feature type="transmembrane region" description="Helical" evidence="8">
    <location>
        <begin position="217"/>
        <end position="241"/>
    </location>
</feature>
<comment type="caution">
    <text evidence="10">The sequence shown here is derived from an EMBL/GenBank/DDBJ whole genome shotgun (WGS) entry which is preliminary data.</text>
</comment>
<feature type="transmembrane region" description="Helical" evidence="8">
    <location>
        <begin position="105"/>
        <end position="126"/>
    </location>
</feature>
<dbReference type="PANTHER" id="PTHR23502:SF132">
    <property type="entry name" value="POLYAMINE TRANSPORTER 2-RELATED"/>
    <property type="match status" value="1"/>
</dbReference>
<dbReference type="EMBL" id="JAXIVS010000001">
    <property type="protein sequence ID" value="MDY7225368.1"/>
    <property type="molecule type" value="Genomic_DNA"/>
</dbReference>
<feature type="transmembrane region" description="Helical" evidence="8">
    <location>
        <begin position="253"/>
        <end position="271"/>
    </location>
</feature>
<evidence type="ECO:0000313" key="11">
    <source>
        <dbReference type="Proteomes" id="UP001291309"/>
    </source>
</evidence>
<keyword evidence="5 8" id="KW-0812">Transmembrane</keyword>
<dbReference type="RefSeq" id="WP_321544078.1">
    <property type="nucleotide sequence ID" value="NZ_JAXIVS010000001.1"/>
</dbReference>
<feature type="transmembrane region" description="Helical" evidence="8">
    <location>
        <begin position="373"/>
        <end position="394"/>
    </location>
</feature>
<evidence type="ECO:0000256" key="1">
    <source>
        <dbReference type="ARBA" id="ARBA00004651"/>
    </source>
</evidence>
<comment type="subcellular location">
    <subcellularLocation>
        <location evidence="1">Cell membrane</location>
        <topology evidence="1">Multi-pass membrane protein</topology>
    </subcellularLocation>
</comment>
<dbReference type="PROSITE" id="PS50850">
    <property type="entry name" value="MFS"/>
    <property type="match status" value="1"/>
</dbReference>
<feature type="transmembrane region" description="Helical" evidence="8">
    <location>
        <begin position="348"/>
        <end position="367"/>
    </location>
</feature>
<keyword evidence="11" id="KW-1185">Reference proteome</keyword>
<keyword evidence="7 8" id="KW-0472">Membrane</keyword>